<sequence length="272" mass="31511">MKTLILSSLIIFQLAANSLAQTLEWKLEREYLNRNIEAWDISPLEELIISEQGTLHKLDTNFNLSFTQSRKGFGNISKIDARHSLKTLIFSENQQSIGFLDNTLSFQEGKIDLAQLSIGFATQVCYSDQTNRFWVFDEQNARLVRFEGVNSSVARSEISNLMAITYSDMPSTMVERQNQLFLFYEGVGLFVFDYYGSLIRKYPYESALQVYPTEKYLYILEKDSIVRFNMKLNKEESVTLPKEGIEELRVFGNKVYLKDKKGVSKYSLIRLK</sequence>
<organism evidence="1 2">
    <name type="scientific">Brumimicrobium oceani</name>
    <dbReference type="NCBI Taxonomy" id="2100725"/>
    <lineage>
        <taxon>Bacteria</taxon>
        <taxon>Pseudomonadati</taxon>
        <taxon>Bacteroidota</taxon>
        <taxon>Flavobacteriia</taxon>
        <taxon>Flavobacteriales</taxon>
        <taxon>Crocinitomicaceae</taxon>
        <taxon>Brumimicrobium</taxon>
    </lineage>
</organism>
<dbReference type="AlphaFoldDB" id="A0A2U2XDH2"/>
<accession>A0A2U2XDH2</accession>
<name>A0A2U2XDH2_9FLAO</name>
<gene>
    <name evidence="1" type="ORF">DIT68_06855</name>
</gene>
<proteinExistence type="predicted"/>
<dbReference type="RefSeq" id="WP_109359085.1">
    <property type="nucleotide sequence ID" value="NZ_QFRJ01000004.1"/>
</dbReference>
<reference evidence="1 2" key="1">
    <citation type="submission" date="2018-05" db="EMBL/GenBank/DDBJ databases">
        <title>Brumimicrobium oceani sp. nov., isolated from coastal sediment.</title>
        <authorList>
            <person name="Kou Y."/>
        </authorList>
    </citation>
    <scope>NUCLEOTIDE SEQUENCE [LARGE SCALE GENOMIC DNA]</scope>
    <source>
        <strain evidence="1 2">C305</strain>
    </source>
</reference>
<protein>
    <submittedName>
        <fullName evidence="1">Uncharacterized protein</fullName>
    </submittedName>
</protein>
<reference evidence="1 2" key="2">
    <citation type="submission" date="2018-05" db="EMBL/GenBank/DDBJ databases">
        <authorList>
            <person name="Lanie J.A."/>
            <person name="Ng W.-L."/>
            <person name="Kazmierczak K.M."/>
            <person name="Andrzejewski T.M."/>
            <person name="Davidsen T.M."/>
            <person name="Wayne K.J."/>
            <person name="Tettelin H."/>
            <person name="Glass J.I."/>
            <person name="Rusch D."/>
            <person name="Podicherti R."/>
            <person name="Tsui H.-C.T."/>
            <person name="Winkler M.E."/>
        </authorList>
    </citation>
    <scope>NUCLEOTIDE SEQUENCE [LARGE SCALE GENOMIC DNA]</scope>
    <source>
        <strain evidence="1 2">C305</strain>
    </source>
</reference>
<comment type="caution">
    <text evidence="1">The sequence shown here is derived from an EMBL/GenBank/DDBJ whole genome shotgun (WGS) entry which is preliminary data.</text>
</comment>
<dbReference type="EMBL" id="QFRJ01000004">
    <property type="protein sequence ID" value="PWH85807.1"/>
    <property type="molecule type" value="Genomic_DNA"/>
</dbReference>
<evidence type="ECO:0000313" key="1">
    <source>
        <dbReference type="EMBL" id="PWH85807.1"/>
    </source>
</evidence>
<keyword evidence="2" id="KW-1185">Reference proteome</keyword>
<dbReference type="OrthoDB" id="1143207at2"/>
<evidence type="ECO:0000313" key="2">
    <source>
        <dbReference type="Proteomes" id="UP000245370"/>
    </source>
</evidence>
<dbReference type="Proteomes" id="UP000245370">
    <property type="component" value="Unassembled WGS sequence"/>
</dbReference>